<dbReference type="Pfam" id="PF13401">
    <property type="entry name" value="AAA_22"/>
    <property type="match status" value="1"/>
</dbReference>
<name>A0A3B1B4I1_9ZZZZ</name>
<dbReference type="InterPro" id="IPR027417">
    <property type="entry name" value="P-loop_NTPase"/>
</dbReference>
<dbReference type="InterPro" id="IPR017466">
    <property type="entry name" value="XrtA-assoc_ATPase-like"/>
</dbReference>
<evidence type="ECO:0000259" key="1">
    <source>
        <dbReference type="SMART" id="SM00382"/>
    </source>
</evidence>
<dbReference type="NCBIfam" id="TIGR03015">
    <property type="entry name" value="pepcterm_ATPase"/>
    <property type="match status" value="1"/>
</dbReference>
<dbReference type="InterPro" id="IPR052026">
    <property type="entry name" value="ExeA_AAA_ATPase_DNA-bind"/>
</dbReference>
<organism evidence="2">
    <name type="scientific">hydrothermal vent metagenome</name>
    <dbReference type="NCBI Taxonomy" id="652676"/>
    <lineage>
        <taxon>unclassified sequences</taxon>
        <taxon>metagenomes</taxon>
        <taxon>ecological metagenomes</taxon>
    </lineage>
</organism>
<dbReference type="PRINTS" id="PR00364">
    <property type="entry name" value="DISEASERSIST"/>
</dbReference>
<dbReference type="PANTHER" id="PTHR35894">
    <property type="entry name" value="GENERAL SECRETION PATHWAY PROTEIN A-RELATED"/>
    <property type="match status" value="1"/>
</dbReference>
<gene>
    <name evidence="2" type="ORF">MNBD_ALPHA03-146</name>
</gene>
<protein>
    <submittedName>
        <fullName evidence="2">FIG022606: AAA ATPase</fullName>
    </submittedName>
</protein>
<feature type="domain" description="AAA+ ATPase" evidence="1">
    <location>
        <begin position="42"/>
        <end position="209"/>
    </location>
</feature>
<dbReference type="GO" id="GO:0016887">
    <property type="term" value="F:ATP hydrolysis activity"/>
    <property type="evidence" value="ECO:0007669"/>
    <property type="project" value="InterPro"/>
</dbReference>
<proteinExistence type="predicted"/>
<sequence>MFNDFYGFEGKPFQLTPDPSFYFDSSTHHKAMAYLTYGLSQGEGFIIVTGEIGAGKTTLVARLLDELDTNQYVAAKIVTTHLDADDILRMVAAGFGLNIMLKDKAILLNEIEVFLRRNHQKGKRALLIIDEVQNLPIPALEELRMLSNFQEGDTALLQSFLIGQPEFRDKWAFTPELEQLRQRVIATHHLQSMTNDETKEYIQHRLKIVGWKGNPFFTDDAFEVIYQFTNGVPRKLNTLCSRILLFGSIEELDTIDNAVVSNVIEDMERDIASSGLSVKRNGGQYSENNAQSRQRREIIDNHVDSPEIDRLKERIYVLEKYVKIHDETIKSALEILASLMAQNEDQDI</sequence>
<dbReference type="SUPFAM" id="SSF52540">
    <property type="entry name" value="P-loop containing nucleoside triphosphate hydrolases"/>
    <property type="match status" value="1"/>
</dbReference>
<dbReference type="Gene3D" id="3.40.50.300">
    <property type="entry name" value="P-loop containing nucleotide triphosphate hydrolases"/>
    <property type="match status" value="1"/>
</dbReference>
<evidence type="ECO:0000313" key="2">
    <source>
        <dbReference type="EMBL" id="VAX06358.1"/>
    </source>
</evidence>
<reference evidence="2" key="1">
    <citation type="submission" date="2018-06" db="EMBL/GenBank/DDBJ databases">
        <authorList>
            <person name="Zhirakovskaya E."/>
        </authorList>
    </citation>
    <scope>NUCLEOTIDE SEQUENCE</scope>
</reference>
<accession>A0A3B1B4I1</accession>
<dbReference type="SMART" id="SM00382">
    <property type="entry name" value="AAA"/>
    <property type="match status" value="1"/>
</dbReference>
<dbReference type="InterPro" id="IPR049945">
    <property type="entry name" value="AAA_22"/>
</dbReference>
<dbReference type="AlphaFoldDB" id="A0A3B1B4I1"/>
<dbReference type="PANTHER" id="PTHR35894:SF1">
    <property type="entry name" value="PHOSPHORIBULOKINASE _ URIDINE KINASE FAMILY"/>
    <property type="match status" value="1"/>
</dbReference>
<dbReference type="EMBL" id="UOFW01000162">
    <property type="protein sequence ID" value="VAX06358.1"/>
    <property type="molecule type" value="Genomic_DNA"/>
</dbReference>
<dbReference type="InterPro" id="IPR003593">
    <property type="entry name" value="AAA+_ATPase"/>
</dbReference>